<gene>
    <name evidence="2" type="ORF">SOCE26_026100</name>
</gene>
<organism evidence="2 3">
    <name type="scientific">Sorangium cellulosum</name>
    <name type="common">Polyangium cellulosum</name>
    <dbReference type="NCBI Taxonomy" id="56"/>
    <lineage>
        <taxon>Bacteria</taxon>
        <taxon>Pseudomonadati</taxon>
        <taxon>Myxococcota</taxon>
        <taxon>Polyangia</taxon>
        <taxon>Polyangiales</taxon>
        <taxon>Polyangiaceae</taxon>
        <taxon>Sorangium</taxon>
    </lineage>
</organism>
<proteinExistence type="predicted"/>
<keyword evidence="1" id="KW-0472">Membrane</keyword>
<evidence type="ECO:0000313" key="2">
    <source>
        <dbReference type="EMBL" id="AUX41200.1"/>
    </source>
</evidence>
<dbReference type="AlphaFoldDB" id="A0A2L0EPK3"/>
<feature type="transmembrane region" description="Helical" evidence="1">
    <location>
        <begin position="36"/>
        <end position="53"/>
    </location>
</feature>
<keyword evidence="1" id="KW-0812">Transmembrane</keyword>
<dbReference type="EMBL" id="CP012673">
    <property type="protein sequence ID" value="AUX41200.1"/>
    <property type="molecule type" value="Genomic_DNA"/>
</dbReference>
<evidence type="ECO:0000256" key="1">
    <source>
        <dbReference type="SAM" id="Phobius"/>
    </source>
</evidence>
<dbReference type="RefSeq" id="WP_104979157.1">
    <property type="nucleotide sequence ID" value="NZ_CP012673.1"/>
</dbReference>
<evidence type="ECO:0000313" key="3">
    <source>
        <dbReference type="Proteomes" id="UP000238348"/>
    </source>
</evidence>
<sequence length="66" mass="7274">MALLWPWSDERFFAPARPIPVAPIGLGILSARGLRVMAFEAVAFAPLFLYALWPRRRSPGGAPPAR</sequence>
<dbReference type="Proteomes" id="UP000238348">
    <property type="component" value="Chromosome"/>
</dbReference>
<accession>A0A2L0EPK3</accession>
<name>A0A2L0EPK3_SORCE</name>
<keyword evidence="1" id="KW-1133">Transmembrane helix</keyword>
<protein>
    <submittedName>
        <fullName evidence="2">Uncharacterized protein</fullName>
    </submittedName>
</protein>
<reference evidence="2 3" key="1">
    <citation type="submission" date="2015-09" db="EMBL/GenBank/DDBJ databases">
        <title>Sorangium comparison.</title>
        <authorList>
            <person name="Zaburannyi N."/>
            <person name="Bunk B."/>
            <person name="Overmann J."/>
            <person name="Mueller R."/>
        </authorList>
    </citation>
    <scope>NUCLEOTIDE SEQUENCE [LARGE SCALE GENOMIC DNA]</scope>
    <source>
        <strain evidence="2 3">So ce26</strain>
    </source>
</reference>